<feature type="region of interest" description="Disordered" evidence="1">
    <location>
        <begin position="155"/>
        <end position="232"/>
    </location>
</feature>
<evidence type="ECO:0000259" key="4">
    <source>
        <dbReference type="Pfam" id="PF14285"/>
    </source>
</evidence>
<keyword evidence="2" id="KW-1133">Transmembrane helix</keyword>
<evidence type="ECO:0000256" key="2">
    <source>
        <dbReference type="SAM" id="Phobius"/>
    </source>
</evidence>
<keyword evidence="6" id="KW-1185">Reference proteome</keyword>
<gene>
    <name evidence="5" type="ORF">Pmgp_03642</name>
</gene>
<feature type="domain" description="DUF4367" evidence="4">
    <location>
        <begin position="253"/>
        <end position="362"/>
    </location>
</feature>
<sequence length="363" mass="38336">MHCDGIKLMLNDFFNKTLSGVEEQKVRGHLSECEDCRCEFSRLEKADAALKKVIHEMVAGIEVPKSLNERIEMALAMEKRPRRRTGFLPALVRTPAVAAALLLVVLTAGLFGYYNLYSPPNQPKVAISDSPAVPLTAGSGPSDMDNSVPIADEKAAPTTERQDLQAGGASQKKDAGLQSSTKPAAEPEKPSAVQPPPPAAASQPGASEDARAQLEKRPMSVTTAPPAAGGGVKAVSGEIYDSAAGDAGFEPLKPTYLPSGMRLVDVSWRSGVAYQTYRSGSSYVIISQGRATASGFNYDQQAAGGALVSINGARAVLEENKQDASGNGSGVFTVLRWQRGEWIFSVSGELTVDEIIKIACSIG</sequence>
<dbReference type="Pfam" id="PF14285">
    <property type="entry name" value="DUF4367"/>
    <property type="match status" value="1"/>
</dbReference>
<evidence type="ECO:0008006" key="7">
    <source>
        <dbReference type="Google" id="ProtNLM"/>
    </source>
</evidence>
<feature type="compositionally biased region" description="Basic and acidic residues" evidence="1">
    <location>
        <begin position="208"/>
        <end position="218"/>
    </location>
</feature>
<keyword evidence="2" id="KW-0812">Transmembrane</keyword>
<dbReference type="EMBL" id="QFFZ01000078">
    <property type="protein sequence ID" value="TEB08767.1"/>
    <property type="molecule type" value="Genomic_DNA"/>
</dbReference>
<comment type="caution">
    <text evidence="5">The sequence shown here is derived from an EMBL/GenBank/DDBJ whole genome shotgun (WGS) entry which is preliminary data.</text>
</comment>
<feature type="transmembrane region" description="Helical" evidence="2">
    <location>
        <begin position="90"/>
        <end position="114"/>
    </location>
</feature>
<organism evidence="5 6">
    <name type="scientific">Pelotomaculum propionicicum</name>
    <dbReference type="NCBI Taxonomy" id="258475"/>
    <lineage>
        <taxon>Bacteria</taxon>
        <taxon>Bacillati</taxon>
        <taxon>Bacillota</taxon>
        <taxon>Clostridia</taxon>
        <taxon>Eubacteriales</taxon>
        <taxon>Desulfotomaculaceae</taxon>
        <taxon>Pelotomaculum</taxon>
    </lineage>
</organism>
<protein>
    <recommendedName>
        <fullName evidence="7">Zinc-finger domain-containing protein</fullName>
    </recommendedName>
</protein>
<evidence type="ECO:0000313" key="5">
    <source>
        <dbReference type="EMBL" id="TEB08767.1"/>
    </source>
</evidence>
<accession>A0A4Y7RKC5</accession>
<dbReference type="InterPro" id="IPR027383">
    <property type="entry name" value="Znf_put"/>
</dbReference>
<feature type="compositionally biased region" description="Low complexity" evidence="1">
    <location>
        <begin position="220"/>
        <end position="232"/>
    </location>
</feature>
<dbReference type="OrthoDB" id="1805316at2"/>
<proteinExistence type="predicted"/>
<dbReference type="Proteomes" id="UP000297597">
    <property type="component" value="Unassembled WGS sequence"/>
</dbReference>
<name>A0A4Y7RKC5_9FIRM</name>
<reference evidence="5 6" key="1">
    <citation type="journal article" date="2018" name="Environ. Microbiol.">
        <title>Novel energy conservation strategies and behaviour of Pelotomaculum schinkii driving syntrophic propionate catabolism.</title>
        <authorList>
            <person name="Hidalgo-Ahumada C.A.P."/>
            <person name="Nobu M.K."/>
            <person name="Narihiro T."/>
            <person name="Tamaki H."/>
            <person name="Liu W.T."/>
            <person name="Kamagata Y."/>
            <person name="Stams A.J.M."/>
            <person name="Imachi H."/>
            <person name="Sousa D.Z."/>
        </authorList>
    </citation>
    <scope>NUCLEOTIDE SEQUENCE [LARGE SCALE GENOMIC DNA]</scope>
    <source>
        <strain evidence="5 6">MGP</strain>
    </source>
</reference>
<dbReference type="Pfam" id="PF13490">
    <property type="entry name" value="zf-HC2"/>
    <property type="match status" value="1"/>
</dbReference>
<evidence type="ECO:0000259" key="3">
    <source>
        <dbReference type="Pfam" id="PF13490"/>
    </source>
</evidence>
<evidence type="ECO:0000313" key="6">
    <source>
        <dbReference type="Proteomes" id="UP000297597"/>
    </source>
</evidence>
<feature type="domain" description="Putative zinc-finger" evidence="3">
    <location>
        <begin position="3"/>
        <end position="37"/>
    </location>
</feature>
<keyword evidence="2" id="KW-0472">Membrane</keyword>
<dbReference type="RefSeq" id="WP_134215978.1">
    <property type="nucleotide sequence ID" value="NZ_QFFZ01000078.1"/>
</dbReference>
<dbReference type="InterPro" id="IPR025377">
    <property type="entry name" value="DUF4367"/>
</dbReference>
<evidence type="ECO:0000256" key="1">
    <source>
        <dbReference type="SAM" id="MobiDB-lite"/>
    </source>
</evidence>
<dbReference type="AlphaFoldDB" id="A0A4Y7RKC5"/>